<gene>
    <name evidence="3" type="ORF">GKO32_29975</name>
</gene>
<organism evidence="3 4">
    <name type="scientific">Amycolatopsis pithecellobii</name>
    <dbReference type="NCBI Taxonomy" id="664692"/>
    <lineage>
        <taxon>Bacteria</taxon>
        <taxon>Bacillati</taxon>
        <taxon>Actinomycetota</taxon>
        <taxon>Actinomycetes</taxon>
        <taxon>Pseudonocardiales</taxon>
        <taxon>Pseudonocardiaceae</taxon>
        <taxon>Amycolatopsis</taxon>
    </lineage>
</organism>
<dbReference type="GO" id="GO:0070967">
    <property type="term" value="F:coenzyme F420 binding"/>
    <property type="evidence" value="ECO:0007669"/>
    <property type="project" value="TreeGrafter"/>
</dbReference>
<comment type="caution">
    <text evidence="3">The sequence shown here is derived from an EMBL/GenBank/DDBJ whole genome shotgun (WGS) entry which is preliminary data.</text>
</comment>
<dbReference type="InterPro" id="IPR011576">
    <property type="entry name" value="Pyridox_Oxase_N"/>
</dbReference>
<evidence type="ECO:0000313" key="3">
    <source>
        <dbReference type="EMBL" id="MTD58173.1"/>
    </source>
</evidence>
<sequence length="141" mass="15635">MTALPDPGTPFGAQVRARLDSEMIIWFATVGADGTPQPNPVWFLWQDGALLVFNRPNAKRLSHIEQRPQVSLHFNSDKGGGSVVVFTGMAKRIENHPKPQEVPEYVAKYGEAMKRIAGDVTSFGEAYPIAVRIEVERVRGF</sequence>
<dbReference type="GO" id="GO:0016627">
    <property type="term" value="F:oxidoreductase activity, acting on the CH-CH group of donors"/>
    <property type="evidence" value="ECO:0007669"/>
    <property type="project" value="TreeGrafter"/>
</dbReference>
<keyword evidence="4" id="KW-1185">Reference proteome</keyword>
<dbReference type="InterPro" id="IPR052019">
    <property type="entry name" value="F420H2_bilvrd_red/Heme_oxyg"/>
</dbReference>
<dbReference type="InterPro" id="IPR019966">
    <property type="entry name" value="F420-dep_enz_PPOX_Rv3369"/>
</dbReference>
<name>A0A6N7Z6K6_9PSEU</name>
<dbReference type="Pfam" id="PF01243">
    <property type="entry name" value="PNPOx_N"/>
    <property type="match status" value="1"/>
</dbReference>
<dbReference type="Proteomes" id="UP000440096">
    <property type="component" value="Unassembled WGS sequence"/>
</dbReference>
<evidence type="ECO:0000313" key="4">
    <source>
        <dbReference type="Proteomes" id="UP000440096"/>
    </source>
</evidence>
<dbReference type="RefSeq" id="WP_154760273.1">
    <property type="nucleotide sequence ID" value="NZ_WMBA01000062.1"/>
</dbReference>
<evidence type="ECO:0000256" key="1">
    <source>
        <dbReference type="ARBA" id="ARBA00023002"/>
    </source>
</evidence>
<dbReference type="EMBL" id="WMBA01000062">
    <property type="protein sequence ID" value="MTD58173.1"/>
    <property type="molecule type" value="Genomic_DNA"/>
</dbReference>
<dbReference type="Gene3D" id="2.30.110.10">
    <property type="entry name" value="Electron Transport, Fmn-binding Protein, Chain A"/>
    <property type="match status" value="1"/>
</dbReference>
<keyword evidence="1 3" id="KW-0560">Oxidoreductase</keyword>
<dbReference type="SUPFAM" id="SSF50475">
    <property type="entry name" value="FMN-binding split barrel"/>
    <property type="match status" value="1"/>
</dbReference>
<evidence type="ECO:0000259" key="2">
    <source>
        <dbReference type="Pfam" id="PF01243"/>
    </source>
</evidence>
<proteinExistence type="predicted"/>
<dbReference type="InterPro" id="IPR012349">
    <property type="entry name" value="Split_barrel_FMN-bd"/>
</dbReference>
<dbReference type="OrthoDB" id="157302at2"/>
<dbReference type="GO" id="GO:0005829">
    <property type="term" value="C:cytosol"/>
    <property type="evidence" value="ECO:0007669"/>
    <property type="project" value="TreeGrafter"/>
</dbReference>
<protein>
    <submittedName>
        <fullName evidence="3">TIGR03667 family PPOX class F420-dependent oxidoreductase</fullName>
        <ecNumber evidence="3">1.-.-.-</ecNumber>
    </submittedName>
</protein>
<feature type="domain" description="Pyridoxamine 5'-phosphate oxidase N-terminal" evidence="2">
    <location>
        <begin position="13"/>
        <end position="139"/>
    </location>
</feature>
<dbReference type="EC" id="1.-.-.-" evidence="3"/>
<dbReference type="AlphaFoldDB" id="A0A6N7Z6K6"/>
<reference evidence="3 4" key="1">
    <citation type="submission" date="2019-11" db="EMBL/GenBank/DDBJ databases">
        <title>Draft genome of Amycolatopsis RM579.</title>
        <authorList>
            <person name="Duangmal K."/>
            <person name="Mingma R."/>
        </authorList>
    </citation>
    <scope>NUCLEOTIDE SEQUENCE [LARGE SCALE GENOMIC DNA]</scope>
    <source>
        <strain evidence="3 4">RM579</strain>
    </source>
</reference>
<accession>A0A6N7Z6K6</accession>
<dbReference type="NCBIfam" id="TIGR03667">
    <property type="entry name" value="Rv3369"/>
    <property type="match status" value="1"/>
</dbReference>
<dbReference type="PANTHER" id="PTHR35176">
    <property type="entry name" value="HEME OXYGENASE HI_0854-RELATED"/>
    <property type="match status" value="1"/>
</dbReference>
<dbReference type="PANTHER" id="PTHR35176:SF6">
    <property type="entry name" value="HEME OXYGENASE HI_0854-RELATED"/>
    <property type="match status" value="1"/>
</dbReference>